<comment type="caution">
    <text evidence="1">The sequence shown here is derived from an EMBL/GenBank/DDBJ whole genome shotgun (WGS) entry which is preliminary data.</text>
</comment>
<gene>
    <name evidence="1" type="ORF">P775_03520</name>
</gene>
<organism evidence="1 2">
    <name type="scientific">Puniceibacterium antarcticum</name>
    <dbReference type="NCBI Taxonomy" id="1206336"/>
    <lineage>
        <taxon>Bacteria</taxon>
        <taxon>Pseudomonadati</taxon>
        <taxon>Pseudomonadota</taxon>
        <taxon>Alphaproteobacteria</taxon>
        <taxon>Rhodobacterales</taxon>
        <taxon>Paracoccaceae</taxon>
        <taxon>Puniceibacterium</taxon>
    </lineage>
</organism>
<protein>
    <submittedName>
        <fullName evidence="1">Uncharacterized protein</fullName>
    </submittedName>
</protein>
<evidence type="ECO:0000313" key="1">
    <source>
        <dbReference type="EMBL" id="PIL21585.1"/>
    </source>
</evidence>
<proteinExistence type="predicted"/>
<name>A0A2G8RJ39_9RHOB</name>
<keyword evidence="2" id="KW-1185">Reference proteome</keyword>
<dbReference type="Proteomes" id="UP000231259">
    <property type="component" value="Unassembled WGS sequence"/>
</dbReference>
<reference evidence="1 2" key="1">
    <citation type="submission" date="2013-09" db="EMBL/GenBank/DDBJ databases">
        <title>Genome sequencing of Phaeobacter antarcticus sp. nov. SM1211.</title>
        <authorList>
            <person name="Zhang X.-Y."/>
            <person name="Liu C."/>
            <person name="Chen X.-L."/>
            <person name="Xie B.-B."/>
            <person name="Qin Q.-L."/>
            <person name="Rong J.-C."/>
            <person name="Zhang Y.-Z."/>
        </authorList>
    </citation>
    <scope>NUCLEOTIDE SEQUENCE [LARGE SCALE GENOMIC DNA]</scope>
    <source>
        <strain evidence="1 2">SM1211</strain>
    </source>
</reference>
<evidence type="ECO:0000313" key="2">
    <source>
        <dbReference type="Proteomes" id="UP000231259"/>
    </source>
</evidence>
<accession>A0A2G8RJ39</accession>
<sequence>MDLAHGICDWDAKRGVAIQNRITDLEFCDLTVEVACHEALTQPFHAMHLRFGAASAMVSKRCRVMIWKPANCCCDTT</sequence>
<dbReference type="EMBL" id="AWWI01000029">
    <property type="protein sequence ID" value="PIL21585.1"/>
    <property type="molecule type" value="Genomic_DNA"/>
</dbReference>
<dbReference type="AlphaFoldDB" id="A0A2G8RJ39"/>